<dbReference type="EMBL" id="JAJADR010000014">
    <property type="protein sequence ID" value="MCB2411035.1"/>
    <property type="molecule type" value="Genomic_DNA"/>
</dbReference>
<dbReference type="InterPro" id="IPR014710">
    <property type="entry name" value="RmlC-like_jellyroll"/>
</dbReference>
<reference evidence="2" key="1">
    <citation type="submission" date="2021-10" db="EMBL/GenBank/DDBJ databases">
        <authorList>
            <person name="Dean J.D."/>
            <person name="Kim M.K."/>
            <person name="Newey C.N."/>
            <person name="Stoker T.S."/>
            <person name="Thompson D.W."/>
            <person name="Grose J.H."/>
        </authorList>
    </citation>
    <scope>NUCLEOTIDE SEQUENCE</scope>
    <source>
        <strain evidence="2">BT178</strain>
    </source>
</reference>
<dbReference type="InterPro" id="IPR018490">
    <property type="entry name" value="cNMP-bd_dom_sf"/>
</dbReference>
<dbReference type="Proteomes" id="UP001165296">
    <property type="component" value="Unassembled WGS sequence"/>
</dbReference>
<dbReference type="CDD" id="cd00038">
    <property type="entry name" value="CAP_ED"/>
    <property type="match status" value="1"/>
</dbReference>
<organism evidence="2 3">
    <name type="scientific">Hymenobacter lucidus</name>
    <dbReference type="NCBI Taxonomy" id="2880930"/>
    <lineage>
        <taxon>Bacteria</taxon>
        <taxon>Pseudomonadati</taxon>
        <taxon>Bacteroidota</taxon>
        <taxon>Cytophagia</taxon>
        <taxon>Cytophagales</taxon>
        <taxon>Hymenobacteraceae</taxon>
        <taxon>Hymenobacter</taxon>
    </lineage>
</organism>
<sequence length="192" mass="22058">MFEVFQRSLAEKIDLTAEELEKVQSYFIPKKLRKNQFLLQEGDVSRYSAFVEKGALYSYSTDDKGGKHVVQFGLEGSTIGDLYSLLTGEPSKLNIEVYEDCELLLLTVENRAQLLAEVPQFETYNRLLIERAYVALLRRVEGTMGRTAEEKYAHLLQERPQLLQRLPQHLIASYLGITRETLSRIRGQAPTR</sequence>
<proteinExistence type="predicted"/>
<dbReference type="Pfam" id="PF00027">
    <property type="entry name" value="cNMP_binding"/>
    <property type="match status" value="1"/>
</dbReference>
<dbReference type="InterPro" id="IPR000595">
    <property type="entry name" value="cNMP-bd_dom"/>
</dbReference>
<accession>A0ABS8AZ06</accession>
<evidence type="ECO:0000313" key="3">
    <source>
        <dbReference type="Proteomes" id="UP001165296"/>
    </source>
</evidence>
<keyword evidence="3" id="KW-1185">Reference proteome</keyword>
<evidence type="ECO:0000259" key="1">
    <source>
        <dbReference type="PROSITE" id="PS50042"/>
    </source>
</evidence>
<dbReference type="SUPFAM" id="SSF51206">
    <property type="entry name" value="cAMP-binding domain-like"/>
    <property type="match status" value="1"/>
</dbReference>
<feature type="domain" description="Cyclic nucleotide-binding" evidence="1">
    <location>
        <begin position="14"/>
        <end position="115"/>
    </location>
</feature>
<dbReference type="PROSITE" id="PS50042">
    <property type="entry name" value="CNMP_BINDING_3"/>
    <property type="match status" value="1"/>
</dbReference>
<comment type="caution">
    <text evidence="2">The sequence shown here is derived from an EMBL/GenBank/DDBJ whole genome shotgun (WGS) entry which is preliminary data.</text>
</comment>
<dbReference type="Gene3D" id="2.60.120.10">
    <property type="entry name" value="Jelly Rolls"/>
    <property type="match status" value="1"/>
</dbReference>
<protein>
    <submittedName>
        <fullName evidence="2">Crp/Fnr family transcriptional regulator</fullName>
    </submittedName>
</protein>
<evidence type="ECO:0000313" key="2">
    <source>
        <dbReference type="EMBL" id="MCB2411035.1"/>
    </source>
</evidence>
<name>A0ABS8AZ06_9BACT</name>
<gene>
    <name evidence="2" type="ORF">LGH74_23815</name>
</gene>